<dbReference type="EMBL" id="JBIATK010000008">
    <property type="protein sequence ID" value="MFF4025720.1"/>
    <property type="molecule type" value="Genomic_DNA"/>
</dbReference>
<evidence type="ECO:0000313" key="3">
    <source>
        <dbReference type="Proteomes" id="UP001602089"/>
    </source>
</evidence>
<dbReference type="Proteomes" id="UP001602089">
    <property type="component" value="Unassembled WGS sequence"/>
</dbReference>
<sequence>MTGRTVVITGAGRGLGLITARELAGAGAHVVLGVRGTQRARRAVADLPGIFDVRRSMSRSSAPCAPAPRHGPATSTS</sequence>
<dbReference type="RefSeq" id="WP_387131139.1">
    <property type="nucleotide sequence ID" value="NZ_JADLPS010000007.1"/>
</dbReference>
<dbReference type="InterPro" id="IPR002347">
    <property type="entry name" value="SDR_fam"/>
</dbReference>
<reference evidence="2 3" key="1">
    <citation type="submission" date="2024-10" db="EMBL/GenBank/DDBJ databases">
        <title>The Natural Products Discovery Center: Release of the First 8490 Sequenced Strains for Exploring Actinobacteria Biosynthetic Diversity.</title>
        <authorList>
            <person name="Kalkreuter E."/>
            <person name="Kautsar S.A."/>
            <person name="Yang D."/>
            <person name="Bader C.D."/>
            <person name="Teijaro C.N."/>
            <person name="Fluegel L."/>
            <person name="Davis C.M."/>
            <person name="Simpson J.R."/>
            <person name="Lauterbach L."/>
            <person name="Steele A.D."/>
            <person name="Gui C."/>
            <person name="Meng S."/>
            <person name="Li G."/>
            <person name="Viehrig K."/>
            <person name="Ye F."/>
            <person name="Su P."/>
            <person name="Kiefer A.F."/>
            <person name="Nichols A."/>
            <person name="Cepeda A.J."/>
            <person name="Yan W."/>
            <person name="Fan B."/>
            <person name="Jiang Y."/>
            <person name="Adhikari A."/>
            <person name="Zheng C.-J."/>
            <person name="Schuster L."/>
            <person name="Cowan T.M."/>
            <person name="Smanski M.J."/>
            <person name="Chevrette M.G."/>
            <person name="De Carvalho L.P.S."/>
            <person name="Shen B."/>
        </authorList>
    </citation>
    <scope>NUCLEOTIDE SEQUENCE [LARGE SCALE GENOMIC DNA]</scope>
    <source>
        <strain evidence="2 3">NPDC001867</strain>
    </source>
</reference>
<keyword evidence="3" id="KW-1185">Reference proteome</keyword>
<dbReference type="Pfam" id="PF00106">
    <property type="entry name" value="adh_short"/>
    <property type="match status" value="1"/>
</dbReference>
<evidence type="ECO:0000313" key="2">
    <source>
        <dbReference type="EMBL" id="MFF4025720.1"/>
    </source>
</evidence>
<accession>A0ABW6TL94</accession>
<comment type="caution">
    <text evidence="2">The sequence shown here is derived from an EMBL/GenBank/DDBJ whole genome shotgun (WGS) entry which is preliminary data.</text>
</comment>
<dbReference type="Gene3D" id="3.40.50.720">
    <property type="entry name" value="NAD(P)-binding Rossmann-like Domain"/>
    <property type="match status" value="1"/>
</dbReference>
<evidence type="ECO:0000256" key="1">
    <source>
        <dbReference type="SAM" id="MobiDB-lite"/>
    </source>
</evidence>
<feature type="region of interest" description="Disordered" evidence="1">
    <location>
        <begin position="56"/>
        <end position="77"/>
    </location>
</feature>
<dbReference type="SUPFAM" id="SSF51735">
    <property type="entry name" value="NAD(P)-binding Rossmann-fold domains"/>
    <property type="match status" value="1"/>
</dbReference>
<protein>
    <submittedName>
        <fullName evidence="2">SDR family NAD(P)-dependent oxidoreductase</fullName>
    </submittedName>
</protein>
<name>A0ABW6TL94_9NOCA</name>
<proteinExistence type="predicted"/>
<organism evidence="2 3">
    <name type="scientific">Nocardia elegans</name>
    <dbReference type="NCBI Taxonomy" id="300029"/>
    <lineage>
        <taxon>Bacteria</taxon>
        <taxon>Bacillati</taxon>
        <taxon>Actinomycetota</taxon>
        <taxon>Actinomycetes</taxon>
        <taxon>Mycobacteriales</taxon>
        <taxon>Nocardiaceae</taxon>
        <taxon>Nocardia</taxon>
    </lineage>
</organism>
<gene>
    <name evidence="2" type="ORF">ACFYY5_23020</name>
</gene>
<dbReference type="InterPro" id="IPR036291">
    <property type="entry name" value="NAD(P)-bd_dom_sf"/>
</dbReference>